<gene>
    <name evidence="2" type="ORF">IQ22_03236</name>
</gene>
<accession>A0A562Q6V4</accession>
<dbReference type="Gene3D" id="3.10.450.160">
    <property type="entry name" value="inner membrane protein cigr"/>
    <property type="match status" value="1"/>
</dbReference>
<evidence type="ECO:0000313" key="3">
    <source>
        <dbReference type="Proteomes" id="UP000316905"/>
    </source>
</evidence>
<keyword evidence="3" id="KW-1185">Reference proteome</keyword>
<dbReference type="AlphaFoldDB" id="A0A562Q6V4"/>
<dbReference type="EMBL" id="VLKY01000011">
    <property type="protein sequence ID" value="TWI52467.1"/>
    <property type="molecule type" value="Genomic_DNA"/>
</dbReference>
<proteinExistence type="predicted"/>
<feature type="signal peptide" evidence="1">
    <location>
        <begin position="1"/>
        <end position="23"/>
    </location>
</feature>
<organism evidence="2 3">
    <name type="scientific">Pseudomonas duriflava</name>
    <dbReference type="NCBI Taxonomy" id="459528"/>
    <lineage>
        <taxon>Bacteria</taxon>
        <taxon>Pseudomonadati</taxon>
        <taxon>Pseudomonadota</taxon>
        <taxon>Gammaproteobacteria</taxon>
        <taxon>Pseudomonadales</taxon>
        <taxon>Pseudomonadaceae</taxon>
        <taxon>Pseudomonas</taxon>
    </lineage>
</organism>
<dbReference type="Proteomes" id="UP000316905">
    <property type="component" value="Unassembled WGS sequence"/>
</dbReference>
<sequence length="123" mass="13563">MNIKALTACLLLGTSLASTGVFAQDAAGKYQPSNDKYQDSVISKDKNQKGDLSVIDPTDGNVYEIGSEAPDKYQRDVYRIKDPKAHGLKEPEEDQQWVKIGRDYVLLKTTSSAIVEIVKGKDE</sequence>
<dbReference type="InterPro" id="IPR024572">
    <property type="entry name" value="RcnB"/>
</dbReference>
<dbReference type="Pfam" id="PF11776">
    <property type="entry name" value="RcnB"/>
    <property type="match status" value="1"/>
</dbReference>
<keyword evidence="1" id="KW-0732">Signal</keyword>
<evidence type="ECO:0000256" key="1">
    <source>
        <dbReference type="SAM" id="SignalP"/>
    </source>
</evidence>
<comment type="caution">
    <text evidence="2">The sequence shown here is derived from an EMBL/GenBank/DDBJ whole genome shotgun (WGS) entry which is preliminary data.</text>
</comment>
<name>A0A562Q6V4_9PSED</name>
<evidence type="ECO:0000313" key="2">
    <source>
        <dbReference type="EMBL" id="TWI52467.1"/>
    </source>
</evidence>
<dbReference type="RefSeq" id="WP_145143716.1">
    <property type="nucleotide sequence ID" value="NZ_VLKY01000011.1"/>
</dbReference>
<feature type="chain" id="PRO_5022119710" evidence="1">
    <location>
        <begin position="24"/>
        <end position="123"/>
    </location>
</feature>
<protein>
    <submittedName>
        <fullName evidence="2">Ni/Co efflux regulator RcnB</fullName>
    </submittedName>
</protein>
<dbReference type="OrthoDB" id="7021427at2"/>
<reference evidence="2 3" key="1">
    <citation type="journal article" date="2015" name="Stand. Genomic Sci.">
        <title>Genomic Encyclopedia of Bacterial and Archaeal Type Strains, Phase III: the genomes of soil and plant-associated and newly described type strains.</title>
        <authorList>
            <person name="Whitman W.B."/>
            <person name="Woyke T."/>
            <person name="Klenk H.P."/>
            <person name="Zhou Y."/>
            <person name="Lilburn T.G."/>
            <person name="Beck B.J."/>
            <person name="De Vos P."/>
            <person name="Vandamme P."/>
            <person name="Eisen J.A."/>
            <person name="Garrity G."/>
            <person name="Hugenholtz P."/>
            <person name="Kyrpides N.C."/>
        </authorList>
    </citation>
    <scope>NUCLEOTIDE SEQUENCE [LARGE SCALE GENOMIC DNA]</scope>
    <source>
        <strain evidence="2 3">CGMCC 1.6858</strain>
    </source>
</reference>